<protein>
    <submittedName>
        <fullName evidence="2">DUF222 domain-containing protein</fullName>
    </submittedName>
</protein>
<accession>A0ABT6C452</accession>
<dbReference type="Pfam" id="PF02720">
    <property type="entry name" value="DUF222"/>
    <property type="match status" value="1"/>
</dbReference>
<proteinExistence type="predicted"/>
<dbReference type="EMBL" id="JAROAV010000021">
    <property type="protein sequence ID" value="MDF8263733.1"/>
    <property type="molecule type" value="Genomic_DNA"/>
</dbReference>
<dbReference type="InterPro" id="IPR003615">
    <property type="entry name" value="HNH_nuc"/>
</dbReference>
<feature type="domain" description="HNH nuclease" evidence="1">
    <location>
        <begin position="348"/>
        <end position="400"/>
    </location>
</feature>
<name>A0ABT6C452_9MICO</name>
<dbReference type="Gene3D" id="1.10.30.50">
    <property type="match status" value="1"/>
</dbReference>
<dbReference type="InterPro" id="IPR003870">
    <property type="entry name" value="DUF222"/>
</dbReference>
<dbReference type="SMART" id="SM00507">
    <property type="entry name" value="HNHc"/>
    <property type="match status" value="1"/>
</dbReference>
<dbReference type="RefSeq" id="WP_277191396.1">
    <property type="nucleotide sequence ID" value="NZ_JAROAV010000021.1"/>
</dbReference>
<organism evidence="2 3">
    <name type="scientific">Luteipulveratus flavus</name>
    <dbReference type="NCBI Taxonomy" id="3031728"/>
    <lineage>
        <taxon>Bacteria</taxon>
        <taxon>Bacillati</taxon>
        <taxon>Actinomycetota</taxon>
        <taxon>Actinomycetes</taxon>
        <taxon>Micrococcales</taxon>
        <taxon>Dermacoccaceae</taxon>
        <taxon>Luteipulveratus</taxon>
    </lineage>
</organism>
<dbReference type="CDD" id="cd00085">
    <property type="entry name" value="HNHc"/>
    <property type="match status" value="1"/>
</dbReference>
<evidence type="ECO:0000313" key="2">
    <source>
        <dbReference type="EMBL" id="MDF8263733.1"/>
    </source>
</evidence>
<evidence type="ECO:0000259" key="1">
    <source>
        <dbReference type="SMART" id="SM00507"/>
    </source>
</evidence>
<evidence type="ECO:0000313" key="3">
    <source>
        <dbReference type="Proteomes" id="UP001528912"/>
    </source>
</evidence>
<keyword evidence="3" id="KW-1185">Reference proteome</keyword>
<comment type="caution">
    <text evidence="2">The sequence shown here is derived from an EMBL/GenBank/DDBJ whole genome shotgun (WGS) entry which is preliminary data.</text>
</comment>
<sequence>MAVQPLSPVALAHSVPQAMDAAVSALAGVEAAALWALSGGQVEQLLASVAAARAVLDRIEVTAAREGLSRGLHTEHGYGAIDWVRACQQRAGSAAVADPSHTARLLRVAATADRAAARAVWEAFAGGHLGLGKADQLARFECDVAPVADPDHVEPVVGDLVASAVDGPDGTGLTPRELTTAIRYAGALIKPERDLDAEHDARSRGRSLTKRPGPAGLAEYRLLAGPDATAIVDAAVAGLSAPVPGPDGEPDLRTAAQRRADALLDVIRRGVSSPGDAPRSTKAQVVVTMTLEQLKDGLRGAGVTATGEVISASEVRRHACDAGIIPMVLGSRGEVLDVGAEVRLFTPAQRRALWHRDRGCTYPGCTIPAQWCDAHHVTWWSRGGPTDLGNAALLCGRHHTLVHRCDLAATVTPTGVTWDLTRDSGSPP</sequence>
<gene>
    <name evidence="2" type="ORF">P4R38_05695</name>
</gene>
<dbReference type="Proteomes" id="UP001528912">
    <property type="component" value="Unassembled WGS sequence"/>
</dbReference>
<reference evidence="2 3" key="1">
    <citation type="submission" date="2023-03" db="EMBL/GenBank/DDBJ databases">
        <title>YIM 133296 draft genome.</title>
        <authorList>
            <person name="Xiong L."/>
        </authorList>
    </citation>
    <scope>NUCLEOTIDE SEQUENCE [LARGE SCALE GENOMIC DNA]</scope>
    <source>
        <strain evidence="2 3">YIM 133296</strain>
    </source>
</reference>